<dbReference type="Proteomes" id="UP000595448">
    <property type="component" value="Chromosome"/>
</dbReference>
<evidence type="ECO:0000256" key="6">
    <source>
        <dbReference type="ARBA" id="ARBA00022741"/>
    </source>
</evidence>
<dbReference type="GO" id="GO:0016301">
    <property type="term" value="F:kinase activity"/>
    <property type="evidence" value="ECO:0007669"/>
    <property type="project" value="UniProtKB-KW"/>
</dbReference>
<evidence type="ECO:0000313" key="13">
    <source>
        <dbReference type="Proteomes" id="UP000595448"/>
    </source>
</evidence>
<dbReference type="RefSeq" id="WP_201102062.1">
    <property type="nucleotide sequence ID" value="NZ_CP067977.1"/>
</dbReference>
<dbReference type="EMBL" id="CP067977">
    <property type="protein sequence ID" value="QQQ17688.1"/>
    <property type="molecule type" value="Genomic_DNA"/>
</dbReference>
<dbReference type="InterPro" id="IPR004358">
    <property type="entry name" value="Sig_transdc_His_kin-like_C"/>
</dbReference>
<evidence type="ECO:0000256" key="1">
    <source>
        <dbReference type="ARBA" id="ARBA00000085"/>
    </source>
</evidence>
<dbReference type="InterPro" id="IPR003594">
    <property type="entry name" value="HATPase_dom"/>
</dbReference>
<evidence type="ECO:0000256" key="4">
    <source>
        <dbReference type="ARBA" id="ARBA00022553"/>
    </source>
</evidence>
<evidence type="ECO:0000256" key="5">
    <source>
        <dbReference type="ARBA" id="ARBA00022679"/>
    </source>
</evidence>
<dbReference type="PANTHER" id="PTHR44936">
    <property type="entry name" value="SENSOR PROTEIN CREC"/>
    <property type="match status" value="1"/>
</dbReference>
<proteinExistence type="predicted"/>
<dbReference type="SMART" id="SM00387">
    <property type="entry name" value="HATPase_c"/>
    <property type="match status" value="1"/>
</dbReference>
<dbReference type="InterPro" id="IPR036890">
    <property type="entry name" value="HATPase_C_sf"/>
</dbReference>
<evidence type="ECO:0000256" key="9">
    <source>
        <dbReference type="SAM" id="Phobius"/>
    </source>
</evidence>
<evidence type="ECO:0000256" key="2">
    <source>
        <dbReference type="ARBA" id="ARBA00004370"/>
    </source>
</evidence>
<evidence type="ECO:0000259" key="11">
    <source>
        <dbReference type="PROSITE" id="PS50885"/>
    </source>
</evidence>
<keyword evidence="9" id="KW-0812">Transmembrane</keyword>
<dbReference type="PROSITE" id="PS50885">
    <property type="entry name" value="HAMP"/>
    <property type="match status" value="1"/>
</dbReference>
<feature type="domain" description="HAMP" evidence="11">
    <location>
        <begin position="223"/>
        <end position="276"/>
    </location>
</feature>
<feature type="transmembrane region" description="Helical" evidence="9">
    <location>
        <begin position="199"/>
        <end position="221"/>
    </location>
</feature>
<dbReference type="SUPFAM" id="SSF55874">
    <property type="entry name" value="ATPase domain of HSP90 chaperone/DNA topoisomerase II/histidine kinase"/>
    <property type="match status" value="1"/>
</dbReference>
<dbReference type="InterPro" id="IPR036097">
    <property type="entry name" value="HisK_dim/P_sf"/>
</dbReference>
<evidence type="ECO:0000259" key="10">
    <source>
        <dbReference type="PROSITE" id="PS50109"/>
    </source>
</evidence>
<gene>
    <name evidence="12" type="ORF">JIP62_10095</name>
</gene>
<name>A0ABX7BLG0_9CAUL</name>
<dbReference type="CDD" id="cd00075">
    <property type="entry name" value="HATPase"/>
    <property type="match status" value="1"/>
</dbReference>
<keyword evidence="9" id="KW-0472">Membrane</keyword>
<keyword evidence="9" id="KW-1133">Transmembrane helix</keyword>
<dbReference type="PROSITE" id="PS50109">
    <property type="entry name" value="HIS_KIN"/>
    <property type="match status" value="1"/>
</dbReference>
<feature type="transmembrane region" description="Helical" evidence="9">
    <location>
        <begin position="26"/>
        <end position="45"/>
    </location>
</feature>
<comment type="catalytic activity">
    <reaction evidence="1">
        <text>ATP + protein L-histidine = ADP + protein N-phospho-L-histidine.</text>
        <dbReference type="EC" id="2.7.13.3"/>
    </reaction>
</comment>
<dbReference type="InterPro" id="IPR005467">
    <property type="entry name" value="His_kinase_dom"/>
</dbReference>
<dbReference type="PANTHER" id="PTHR44936:SF10">
    <property type="entry name" value="SENSOR PROTEIN RSTB"/>
    <property type="match status" value="1"/>
</dbReference>
<reference evidence="12 13" key="1">
    <citation type="submission" date="2021-01" db="EMBL/GenBank/DDBJ databases">
        <title>Brevundimonas vitis sp. nov., an bacterium isolated from grape (Vitis vinifera).</title>
        <authorList>
            <person name="Jiang L."/>
            <person name="Lee J."/>
        </authorList>
    </citation>
    <scope>NUCLEOTIDE SEQUENCE [LARGE SCALE GENOMIC DNA]</scope>
    <source>
        <strain evidence="12 13">GRTSA-9</strain>
    </source>
</reference>
<dbReference type="PRINTS" id="PR00344">
    <property type="entry name" value="BCTRLSENSOR"/>
</dbReference>
<evidence type="ECO:0000313" key="12">
    <source>
        <dbReference type="EMBL" id="QQQ17688.1"/>
    </source>
</evidence>
<evidence type="ECO:0000256" key="7">
    <source>
        <dbReference type="ARBA" id="ARBA00022777"/>
    </source>
</evidence>
<keyword evidence="6" id="KW-0547">Nucleotide-binding</keyword>
<dbReference type="SMART" id="SM00304">
    <property type="entry name" value="HAMP"/>
    <property type="match status" value="1"/>
</dbReference>
<sequence>MAETAPLGLGPGGVRGWLSRRTTTQLSAAIAVLAALALTGSLLAMGRAVRMDQQEQAALDALADYGAMVSKLGVEASLTAETLTAADAAFLSAWLAAFQSGPARDATSLEETCRTGRGGAGVRFIKAPVGKPAGLAALETVRAEPLPRLGQDVYAVRLAKGVLCPGRSVDVVMVRRPAGSLDIIVGRVVDRSGAAWGRAVLAVGLAGGLILLSGLTASVFARRRLTTALAQVSQTLDRAAVGDFSRRAPEVGVAPELTELTAQVNRTLDRLEELLSWLRDSSDQLAHDFRTPLARAATRLAALREAQDLEDRRELTEAAEWDLAQLTRAMTETMALRDGEAWAFEIVRLDELALAAVELYEPLAEARGIQLVAEVEPVSVLGVQSLLQRAVANLVDNAVKFSPDGGKVVLKATREGTGGILSVTDQGPGIDPAMVGKAPARPKPQGDGPESHGMGLPFVRAIVRRHGGRMTIADAAPGAIVSLHFSR</sequence>
<dbReference type="InterPro" id="IPR003660">
    <property type="entry name" value="HAMP_dom"/>
</dbReference>
<evidence type="ECO:0000256" key="8">
    <source>
        <dbReference type="ARBA" id="ARBA00022840"/>
    </source>
</evidence>
<evidence type="ECO:0000256" key="3">
    <source>
        <dbReference type="ARBA" id="ARBA00012438"/>
    </source>
</evidence>
<dbReference type="Pfam" id="PF02518">
    <property type="entry name" value="HATPase_c"/>
    <property type="match status" value="1"/>
</dbReference>
<keyword evidence="7 12" id="KW-0418">Kinase</keyword>
<dbReference type="Pfam" id="PF00672">
    <property type="entry name" value="HAMP"/>
    <property type="match status" value="1"/>
</dbReference>
<accession>A0ABX7BLG0</accession>
<dbReference type="Gene3D" id="3.30.565.10">
    <property type="entry name" value="Histidine kinase-like ATPase, C-terminal domain"/>
    <property type="match status" value="1"/>
</dbReference>
<keyword evidence="5" id="KW-0808">Transferase</keyword>
<organism evidence="12 13">
    <name type="scientific">Brevundimonas vitisensis</name>
    <dbReference type="NCBI Taxonomy" id="2800818"/>
    <lineage>
        <taxon>Bacteria</taxon>
        <taxon>Pseudomonadati</taxon>
        <taxon>Pseudomonadota</taxon>
        <taxon>Alphaproteobacteria</taxon>
        <taxon>Caulobacterales</taxon>
        <taxon>Caulobacteraceae</taxon>
        <taxon>Brevundimonas</taxon>
    </lineage>
</organism>
<feature type="domain" description="Histidine kinase" evidence="10">
    <location>
        <begin position="284"/>
        <end position="487"/>
    </location>
</feature>
<keyword evidence="13" id="KW-1185">Reference proteome</keyword>
<dbReference type="InterPro" id="IPR050980">
    <property type="entry name" value="2C_sensor_his_kinase"/>
</dbReference>
<protein>
    <recommendedName>
        <fullName evidence="3">histidine kinase</fullName>
        <ecNumber evidence="3">2.7.13.3</ecNumber>
    </recommendedName>
</protein>
<dbReference type="Gene3D" id="1.10.287.130">
    <property type="match status" value="1"/>
</dbReference>
<dbReference type="EC" id="2.7.13.3" evidence="3"/>
<comment type="subcellular location">
    <subcellularLocation>
        <location evidence="2">Membrane</location>
    </subcellularLocation>
</comment>
<dbReference type="SUPFAM" id="SSF47384">
    <property type="entry name" value="Homodimeric domain of signal transducing histidine kinase"/>
    <property type="match status" value="1"/>
</dbReference>
<keyword evidence="4" id="KW-0597">Phosphoprotein</keyword>
<keyword evidence="8" id="KW-0067">ATP-binding</keyword>